<evidence type="ECO:0000313" key="2">
    <source>
        <dbReference type="Proteomes" id="UP001188597"/>
    </source>
</evidence>
<keyword evidence="2" id="KW-1185">Reference proteome</keyword>
<organism evidence="1 2">
    <name type="scientific">Escallonia herrerae</name>
    <dbReference type="NCBI Taxonomy" id="1293975"/>
    <lineage>
        <taxon>Eukaryota</taxon>
        <taxon>Viridiplantae</taxon>
        <taxon>Streptophyta</taxon>
        <taxon>Embryophyta</taxon>
        <taxon>Tracheophyta</taxon>
        <taxon>Spermatophyta</taxon>
        <taxon>Magnoliopsida</taxon>
        <taxon>eudicotyledons</taxon>
        <taxon>Gunneridae</taxon>
        <taxon>Pentapetalae</taxon>
        <taxon>asterids</taxon>
        <taxon>campanulids</taxon>
        <taxon>Escalloniales</taxon>
        <taxon>Escalloniaceae</taxon>
        <taxon>Escallonia</taxon>
    </lineage>
</organism>
<reference evidence="1" key="1">
    <citation type="submission" date="2022-12" db="EMBL/GenBank/DDBJ databases">
        <title>Draft genome assemblies for two species of Escallonia (Escalloniales).</title>
        <authorList>
            <person name="Chanderbali A."/>
            <person name="Dervinis C."/>
            <person name="Anghel I."/>
            <person name="Soltis D."/>
            <person name="Soltis P."/>
            <person name="Zapata F."/>
        </authorList>
    </citation>
    <scope>NUCLEOTIDE SEQUENCE</scope>
    <source>
        <strain evidence="1">UCBG64.0493</strain>
        <tissue evidence="1">Leaf</tissue>
    </source>
</reference>
<dbReference type="Proteomes" id="UP001188597">
    <property type="component" value="Unassembled WGS sequence"/>
</dbReference>
<sequence>MTTIPRAVCSAMTINESQGQTLSTISLYLLKVVFSHAQLYLIASRVTTPGDSKIIIQDARQEDDGHTKNVAHKEIFNNFPTSIAQEITASVQDYNNRKMDIKSTPKHWRVNWGGYEMEKQF</sequence>
<accession>A0AA88W2X9</accession>
<comment type="caution">
    <text evidence="1">The sequence shown here is derived from an EMBL/GenBank/DDBJ whole genome shotgun (WGS) entry which is preliminary data.</text>
</comment>
<dbReference type="AlphaFoldDB" id="A0AA88W2X9"/>
<gene>
    <name evidence="1" type="ORF">RJ639_003054</name>
</gene>
<dbReference type="EMBL" id="JAVXUP010000829">
    <property type="protein sequence ID" value="KAK3020156.1"/>
    <property type="molecule type" value="Genomic_DNA"/>
</dbReference>
<proteinExistence type="predicted"/>
<evidence type="ECO:0000313" key="1">
    <source>
        <dbReference type="EMBL" id="KAK3020156.1"/>
    </source>
</evidence>
<name>A0AA88W2X9_9ASTE</name>
<protein>
    <submittedName>
        <fullName evidence="1">Uncharacterized protein</fullName>
    </submittedName>
</protein>